<feature type="signal peptide" evidence="2">
    <location>
        <begin position="1"/>
        <end position="23"/>
    </location>
</feature>
<keyword evidence="1" id="KW-0812">Transmembrane</keyword>
<dbReference type="EMBL" id="KN881646">
    <property type="protein sequence ID" value="KIY52069.1"/>
    <property type="molecule type" value="Genomic_DNA"/>
</dbReference>
<reference evidence="3 4" key="1">
    <citation type="journal article" date="2015" name="Fungal Genet. Biol.">
        <title>Evolution of novel wood decay mechanisms in Agaricales revealed by the genome sequences of Fistulina hepatica and Cylindrobasidium torrendii.</title>
        <authorList>
            <person name="Floudas D."/>
            <person name="Held B.W."/>
            <person name="Riley R."/>
            <person name="Nagy L.G."/>
            <person name="Koehler G."/>
            <person name="Ransdell A.S."/>
            <person name="Younus H."/>
            <person name="Chow J."/>
            <person name="Chiniquy J."/>
            <person name="Lipzen A."/>
            <person name="Tritt A."/>
            <person name="Sun H."/>
            <person name="Haridas S."/>
            <person name="LaButti K."/>
            <person name="Ohm R.A."/>
            <person name="Kues U."/>
            <person name="Blanchette R.A."/>
            <person name="Grigoriev I.V."/>
            <person name="Minto R.E."/>
            <person name="Hibbett D.S."/>
        </authorList>
    </citation>
    <scope>NUCLEOTIDE SEQUENCE [LARGE SCALE GENOMIC DNA]</scope>
    <source>
        <strain evidence="3 4">ATCC 64428</strain>
    </source>
</reference>
<gene>
    <name evidence="3" type="ORF">FISHEDRAFT_56295</name>
</gene>
<keyword evidence="4" id="KW-1185">Reference proteome</keyword>
<keyword evidence="1" id="KW-0472">Membrane</keyword>
<feature type="chain" id="PRO_5002316228" evidence="2">
    <location>
        <begin position="24"/>
        <end position="117"/>
    </location>
</feature>
<proteinExistence type="predicted"/>
<evidence type="ECO:0000313" key="4">
    <source>
        <dbReference type="Proteomes" id="UP000054144"/>
    </source>
</evidence>
<name>A0A0D7AJY0_9AGAR</name>
<sequence>MLACVRALCIFVLFVLLSIDAHATPHRSGRGTFYRRSPAPIVERREYYNRLRCFEKALIALLFFQLLFFVFLPMKNTQTSPRSVKPTCYTVYAKDQVDVELENNVCVCKDGWTRVKT</sequence>
<dbReference type="AlphaFoldDB" id="A0A0D7AJY0"/>
<keyword evidence="1" id="KW-1133">Transmembrane helix</keyword>
<evidence type="ECO:0000313" key="3">
    <source>
        <dbReference type="EMBL" id="KIY52069.1"/>
    </source>
</evidence>
<accession>A0A0D7AJY0</accession>
<organism evidence="3 4">
    <name type="scientific">Fistulina hepatica ATCC 64428</name>
    <dbReference type="NCBI Taxonomy" id="1128425"/>
    <lineage>
        <taxon>Eukaryota</taxon>
        <taxon>Fungi</taxon>
        <taxon>Dikarya</taxon>
        <taxon>Basidiomycota</taxon>
        <taxon>Agaricomycotina</taxon>
        <taxon>Agaricomycetes</taxon>
        <taxon>Agaricomycetidae</taxon>
        <taxon>Agaricales</taxon>
        <taxon>Fistulinaceae</taxon>
        <taxon>Fistulina</taxon>
    </lineage>
</organism>
<evidence type="ECO:0000256" key="1">
    <source>
        <dbReference type="SAM" id="Phobius"/>
    </source>
</evidence>
<evidence type="ECO:0000256" key="2">
    <source>
        <dbReference type="SAM" id="SignalP"/>
    </source>
</evidence>
<keyword evidence="2" id="KW-0732">Signal</keyword>
<dbReference type="Proteomes" id="UP000054144">
    <property type="component" value="Unassembled WGS sequence"/>
</dbReference>
<protein>
    <submittedName>
        <fullName evidence="3">Uncharacterized protein</fullName>
    </submittedName>
</protein>
<feature type="transmembrane region" description="Helical" evidence="1">
    <location>
        <begin position="57"/>
        <end position="74"/>
    </location>
</feature>